<protein>
    <recommendedName>
        <fullName evidence="4">pectinesterase</fullName>
        <ecNumber evidence="4">3.1.1.11</ecNumber>
    </recommendedName>
</protein>
<evidence type="ECO:0000256" key="7">
    <source>
        <dbReference type="ARBA" id="ARBA00023085"/>
    </source>
</evidence>
<dbReference type="EC" id="3.1.1.11" evidence="4"/>
<dbReference type="EMBL" id="CP144698">
    <property type="protein sequence ID" value="WVZ17158.1"/>
    <property type="molecule type" value="Genomic_DNA"/>
</dbReference>
<evidence type="ECO:0000313" key="9">
    <source>
        <dbReference type="EMBL" id="WVZ17158.1"/>
    </source>
</evidence>
<gene>
    <name evidence="9" type="ORF">V8G54_010140</name>
</gene>
<evidence type="ECO:0000256" key="6">
    <source>
        <dbReference type="ARBA" id="ARBA00022801"/>
    </source>
</evidence>
<dbReference type="PANTHER" id="PTHR31321:SF134">
    <property type="entry name" value="PECTINESTERASE"/>
    <property type="match status" value="1"/>
</dbReference>
<dbReference type="Gene3D" id="2.160.20.10">
    <property type="entry name" value="Single-stranded right-handed beta-helix, Pectin lyase-like"/>
    <property type="match status" value="1"/>
</dbReference>
<organism evidence="9 10">
    <name type="scientific">Vigna mungo</name>
    <name type="common">Black gram</name>
    <name type="synonym">Phaseolus mungo</name>
    <dbReference type="NCBI Taxonomy" id="3915"/>
    <lineage>
        <taxon>Eukaryota</taxon>
        <taxon>Viridiplantae</taxon>
        <taxon>Streptophyta</taxon>
        <taxon>Embryophyta</taxon>
        <taxon>Tracheophyta</taxon>
        <taxon>Spermatophyta</taxon>
        <taxon>Magnoliopsida</taxon>
        <taxon>eudicotyledons</taxon>
        <taxon>Gunneridae</taxon>
        <taxon>Pentapetalae</taxon>
        <taxon>rosids</taxon>
        <taxon>fabids</taxon>
        <taxon>Fabales</taxon>
        <taxon>Fabaceae</taxon>
        <taxon>Papilionoideae</taxon>
        <taxon>50 kb inversion clade</taxon>
        <taxon>NPAAA clade</taxon>
        <taxon>indigoferoid/millettioid clade</taxon>
        <taxon>Phaseoleae</taxon>
        <taxon>Vigna</taxon>
    </lineage>
</organism>
<evidence type="ECO:0000256" key="4">
    <source>
        <dbReference type="ARBA" id="ARBA00013229"/>
    </source>
</evidence>
<dbReference type="AlphaFoldDB" id="A0AAQ3NX07"/>
<keyword evidence="5" id="KW-0134">Cell wall</keyword>
<dbReference type="InterPro" id="IPR000070">
    <property type="entry name" value="Pectinesterase_cat"/>
</dbReference>
<comment type="pathway">
    <text evidence="2">Glycan metabolism; pectin degradation; 2-dehydro-3-deoxy-D-gluconate from pectin: step 1/5.</text>
</comment>
<dbReference type="Pfam" id="PF01095">
    <property type="entry name" value="Pectinesterase"/>
    <property type="match status" value="1"/>
</dbReference>
<name>A0AAQ3NX07_VIGMU</name>
<keyword evidence="5" id="KW-0964">Secreted</keyword>
<dbReference type="PANTHER" id="PTHR31321">
    <property type="entry name" value="ACYL-COA THIOESTER HYDROLASE YBHC-RELATED"/>
    <property type="match status" value="1"/>
</dbReference>
<reference evidence="9 10" key="1">
    <citation type="journal article" date="2023" name="Life. Sci Alliance">
        <title>Evolutionary insights into 3D genome organization and epigenetic landscape of Vigna mungo.</title>
        <authorList>
            <person name="Junaid A."/>
            <person name="Singh B."/>
            <person name="Bhatia S."/>
        </authorList>
    </citation>
    <scope>NUCLEOTIDE SEQUENCE [LARGE SCALE GENOMIC DNA]</scope>
    <source>
        <strain evidence="9">Urdbean</strain>
    </source>
</reference>
<dbReference type="GO" id="GO:0045490">
    <property type="term" value="P:pectin catabolic process"/>
    <property type="evidence" value="ECO:0007669"/>
    <property type="project" value="TreeGrafter"/>
</dbReference>
<dbReference type="InterPro" id="IPR012334">
    <property type="entry name" value="Pectin_lyas_fold"/>
</dbReference>
<proteinExistence type="inferred from homology"/>
<evidence type="ECO:0000256" key="5">
    <source>
        <dbReference type="ARBA" id="ARBA00022512"/>
    </source>
</evidence>
<dbReference type="SUPFAM" id="SSF51126">
    <property type="entry name" value="Pectin lyase-like"/>
    <property type="match status" value="1"/>
</dbReference>
<evidence type="ECO:0000256" key="1">
    <source>
        <dbReference type="ARBA" id="ARBA00004191"/>
    </source>
</evidence>
<dbReference type="Proteomes" id="UP001374535">
    <property type="component" value="Chromosome 3"/>
</dbReference>
<evidence type="ECO:0000313" key="10">
    <source>
        <dbReference type="Proteomes" id="UP001374535"/>
    </source>
</evidence>
<dbReference type="GO" id="GO:0042545">
    <property type="term" value="P:cell wall modification"/>
    <property type="evidence" value="ECO:0007669"/>
    <property type="project" value="InterPro"/>
</dbReference>
<dbReference type="GO" id="GO:0030599">
    <property type="term" value="F:pectinesterase activity"/>
    <property type="evidence" value="ECO:0007669"/>
    <property type="project" value="UniProtKB-EC"/>
</dbReference>
<evidence type="ECO:0000256" key="2">
    <source>
        <dbReference type="ARBA" id="ARBA00005184"/>
    </source>
</evidence>
<evidence type="ECO:0000256" key="3">
    <source>
        <dbReference type="ARBA" id="ARBA00008891"/>
    </source>
</evidence>
<sequence length="296" mass="33284">MNRVGVVKVRRLRKGRRAEEVEEHLAESDTTNKLFCYCDQCLNELWLSADYGKCPLTGESLTMDDIVPIKTGKMGLSSNIGWFNLSMLVKFCVLNKAVLTTDHFCAAEVSARAFCEAIPIKNALRAIKVQVNHGQNIRRYKVTVVTKEPLRALMESVVIPTENPSIILEGEGRRTIICHWDHQSINNNATFTPTKFDSKWHYFQDDPSGFVFKGGAISGNGKVNLGRTWQQYSRVIFHITYFSDIVTRQGWVAWRVAGNENSTTYAEVDCKGPGADTSKHVPWMKKLSSSDLSTVS</sequence>
<comment type="similarity">
    <text evidence="3">Belongs to the pectinesterase family.</text>
</comment>
<comment type="subcellular location">
    <subcellularLocation>
        <location evidence="1">Secreted</location>
        <location evidence="1">Cell wall</location>
    </subcellularLocation>
</comment>
<dbReference type="InterPro" id="IPR011050">
    <property type="entry name" value="Pectin_lyase_fold/virulence"/>
</dbReference>
<feature type="domain" description="Pectinesterase catalytic" evidence="8">
    <location>
        <begin position="222"/>
        <end position="285"/>
    </location>
</feature>
<keyword evidence="10" id="KW-1185">Reference proteome</keyword>
<evidence type="ECO:0000259" key="8">
    <source>
        <dbReference type="Pfam" id="PF01095"/>
    </source>
</evidence>
<keyword evidence="7" id="KW-0063">Aspartyl esterase</keyword>
<accession>A0AAQ3NX07</accession>
<keyword evidence="6" id="KW-0378">Hydrolase</keyword>